<reference evidence="1 2" key="1">
    <citation type="submission" date="2013-02" db="EMBL/GenBank/DDBJ databases">
        <title>The Genome Sequence of Acinetobacter guillouiae NIPH 991.</title>
        <authorList>
            <consortium name="The Broad Institute Genome Sequencing Platform"/>
            <consortium name="The Broad Institute Genome Sequencing Center for Infectious Disease"/>
            <person name="Cerqueira G."/>
            <person name="Feldgarden M."/>
            <person name="Courvalin P."/>
            <person name="Perichon B."/>
            <person name="Grillot-Courvalin C."/>
            <person name="Clermont D."/>
            <person name="Rocha E."/>
            <person name="Yoon E.-J."/>
            <person name="Nemec A."/>
            <person name="Walker B."/>
            <person name="Young S.K."/>
            <person name="Zeng Q."/>
            <person name="Gargeya S."/>
            <person name="Fitzgerald M."/>
            <person name="Haas B."/>
            <person name="Abouelleil A."/>
            <person name="Alvarado L."/>
            <person name="Arachchi H.M."/>
            <person name="Berlin A.M."/>
            <person name="Chapman S.B."/>
            <person name="Dewar J."/>
            <person name="Goldberg J."/>
            <person name="Griggs A."/>
            <person name="Gujja S."/>
            <person name="Hansen M."/>
            <person name="Howarth C."/>
            <person name="Imamovic A."/>
            <person name="Larimer J."/>
            <person name="McCowan C."/>
            <person name="Murphy C."/>
            <person name="Neiman D."/>
            <person name="Pearson M."/>
            <person name="Priest M."/>
            <person name="Roberts A."/>
            <person name="Saif S."/>
            <person name="Shea T."/>
            <person name="Sisk P."/>
            <person name="Sykes S."/>
            <person name="Wortman J."/>
            <person name="Nusbaum C."/>
            <person name="Birren B."/>
        </authorList>
    </citation>
    <scope>NUCLEOTIDE SEQUENCE [LARGE SCALE GENOMIC DNA]</scope>
    <source>
        <strain evidence="1 2">NIPH 991</strain>
    </source>
</reference>
<dbReference type="EMBL" id="APPJ01000012">
    <property type="protein sequence ID" value="ENV16136.1"/>
    <property type="molecule type" value="Genomic_DNA"/>
</dbReference>
<evidence type="ECO:0008006" key="3">
    <source>
        <dbReference type="Google" id="ProtNLM"/>
    </source>
</evidence>
<sequence length="124" mass="14089">MNTTNIQNTENREITETLAVLERHLNAFRLGDVDLTVQDYASDAIIINGTDTVIRGTDQIRETFINVYRDFFPEGTREISIEEKTVYGEVAYIRWSAPNANMATDTLIVKNNKIVVQTFACHFG</sequence>
<dbReference type="Gene3D" id="3.10.450.50">
    <property type="match status" value="1"/>
</dbReference>
<dbReference type="PATRIC" id="fig|1217656.3.peg.3017"/>
<name>N8WVZ3_ACIGI</name>
<evidence type="ECO:0000313" key="1">
    <source>
        <dbReference type="EMBL" id="ENV16136.1"/>
    </source>
</evidence>
<keyword evidence="2" id="KW-1185">Reference proteome</keyword>
<organism evidence="1 2">
    <name type="scientific">Acinetobacter guillouiae NIPH 991</name>
    <dbReference type="NCBI Taxonomy" id="1217656"/>
    <lineage>
        <taxon>Bacteria</taxon>
        <taxon>Pseudomonadati</taxon>
        <taxon>Pseudomonadota</taxon>
        <taxon>Gammaproteobacteria</taxon>
        <taxon>Moraxellales</taxon>
        <taxon>Moraxellaceae</taxon>
        <taxon>Acinetobacter</taxon>
    </lineage>
</organism>
<accession>N8WVZ3</accession>
<comment type="caution">
    <text evidence="1">The sequence shown here is derived from an EMBL/GenBank/DDBJ whole genome shotgun (WGS) entry which is preliminary data.</text>
</comment>
<protein>
    <recommendedName>
        <fullName evidence="3">SnoaL-like domain-containing protein</fullName>
    </recommendedName>
</protein>
<dbReference type="HOGENOM" id="CLU_142681_1_0_6"/>
<dbReference type="SUPFAM" id="SSF54427">
    <property type="entry name" value="NTF2-like"/>
    <property type="match status" value="1"/>
</dbReference>
<evidence type="ECO:0000313" key="2">
    <source>
        <dbReference type="Proteomes" id="UP000013148"/>
    </source>
</evidence>
<dbReference type="RefSeq" id="WP_004821476.1">
    <property type="nucleotide sequence ID" value="NZ_KB849456.1"/>
</dbReference>
<dbReference type="InterPro" id="IPR032710">
    <property type="entry name" value="NTF2-like_dom_sf"/>
</dbReference>
<dbReference type="Proteomes" id="UP000013148">
    <property type="component" value="Unassembled WGS sequence"/>
</dbReference>
<dbReference type="AlphaFoldDB" id="N8WVZ3"/>
<gene>
    <name evidence="1" type="ORF">F964_03071</name>
</gene>
<proteinExistence type="predicted"/>
<dbReference type="eggNOG" id="COG4319">
    <property type="taxonomic scope" value="Bacteria"/>
</dbReference>